<feature type="domain" description="GHMP kinase N-terminal" evidence="10">
    <location>
        <begin position="64"/>
        <end position="138"/>
    </location>
</feature>
<dbReference type="PANTHER" id="PTHR43527:SF2">
    <property type="entry name" value="4-DIPHOSPHOCYTIDYL-2-C-METHYL-D-ERYTHRITOL KINASE, CHLOROPLASTIC"/>
    <property type="match status" value="1"/>
</dbReference>
<keyword evidence="5 9" id="KW-0547">Nucleotide-binding</keyword>
<evidence type="ECO:0000259" key="11">
    <source>
        <dbReference type="Pfam" id="PF08544"/>
    </source>
</evidence>
<keyword evidence="6 9" id="KW-0418">Kinase</keyword>
<dbReference type="InterPro" id="IPR004424">
    <property type="entry name" value="IspE"/>
</dbReference>
<dbReference type="InterPro" id="IPR020568">
    <property type="entry name" value="Ribosomal_Su5_D2-typ_SF"/>
</dbReference>
<dbReference type="SUPFAM" id="SSF54211">
    <property type="entry name" value="Ribosomal protein S5 domain 2-like"/>
    <property type="match status" value="1"/>
</dbReference>
<dbReference type="Pfam" id="PF00288">
    <property type="entry name" value="GHMP_kinases_N"/>
    <property type="match status" value="1"/>
</dbReference>
<name>A0A839GUW8_9BACT</name>
<evidence type="ECO:0000259" key="10">
    <source>
        <dbReference type="Pfam" id="PF00288"/>
    </source>
</evidence>
<dbReference type="Gene3D" id="3.30.230.10">
    <property type="match status" value="1"/>
</dbReference>
<keyword evidence="9" id="KW-0414">Isoprene biosynthesis</keyword>
<dbReference type="InterPro" id="IPR014721">
    <property type="entry name" value="Ribsml_uS5_D2-typ_fold_subgr"/>
</dbReference>
<keyword evidence="4 9" id="KW-0808">Transferase</keyword>
<evidence type="ECO:0000256" key="4">
    <source>
        <dbReference type="ARBA" id="ARBA00022679"/>
    </source>
</evidence>
<feature type="domain" description="GHMP kinase C-terminal" evidence="11">
    <location>
        <begin position="192"/>
        <end position="255"/>
    </location>
</feature>
<gene>
    <name evidence="9" type="primary">ispE</name>
    <name evidence="12" type="ORF">FHS90_002942</name>
</gene>
<dbReference type="Gene3D" id="3.30.70.890">
    <property type="entry name" value="GHMP kinase, C-terminal domain"/>
    <property type="match status" value="1"/>
</dbReference>
<reference evidence="12 13" key="1">
    <citation type="submission" date="2020-08" db="EMBL/GenBank/DDBJ databases">
        <title>Genomic Encyclopedia of Type Strains, Phase IV (KMG-IV): sequencing the most valuable type-strain genomes for metagenomic binning, comparative biology and taxonomic classification.</title>
        <authorList>
            <person name="Goeker M."/>
        </authorList>
    </citation>
    <scope>NUCLEOTIDE SEQUENCE [LARGE SCALE GENOMIC DNA]</scope>
    <source>
        <strain evidence="12 13">DSM 29854</strain>
    </source>
</reference>
<dbReference type="Pfam" id="PF08544">
    <property type="entry name" value="GHMP_kinases_C"/>
    <property type="match status" value="1"/>
</dbReference>
<evidence type="ECO:0000313" key="13">
    <source>
        <dbReference type="Proteomes" id="UP000563094"/>
    </source>
</evidence>
<comment type="similarity">
    <text evidence="1 9">Belongs to the GHMP kinase family. IspE subfamily.</text>
</comment>
<accession>A0A839GUW8</accession>
<dbReference type="InterPro" id="IPR013750">
    <property type="entry name" value="GHMP_kinase_C_dom"/>
</dbReference>
<evidence type="ECO:0000256" key="1">
    <source>
        <dbReference type="ARBA" id="ARBA00009684"/>
    </source>
</evidence>
<dbReference type="UniPathway" id="UPA00056">
    <property type="reaction ID" value="UER00094"/>
</dbReference>
<comment type="catalytic activity">
    <reaction evidence="9">
        <text>4-CDP-2-C-methyl-D-erythritol + ATP = 4-CDP-2-C-methyl-D-erythritol 2-phosphate + ADP + H(+)</text>
        <dbReference type="Rhea" id="RHEA:18437"/>
        <dbReference type="ChEBI" id="CHEBI:15378"/>
        <dbReference type="ChEBI" id="CHEBI:30616"/>
        <dbReference type="ChEBI" id="CHEBI:57823"/>
        <dbReference type="ChEBI" id="CHEBI:57919"/>
        <dbReference type="ChEBI" id="CHEBI:456216"/>
        <dbReference type="EC" id="2.7.1.148"/>
    </reaction>
</comment>
<comment type="caution">
    <text evidence="12">The sequence shown here is derived from an EMBL/GenBank/DDBJ whole genome shotgun (WGS) entry which is preliminary data.</text>
</comment>
<dbReference type="HAMAP" id="MF_00061">
    <property type="entry name" value="IspE"/>
    <property type="match status" value="1"/>
</dbReference>
<comment type="pathway">
    <text evidence="9">Isoprenoid biosynthesis; isopentenyl diphosphate biosynthesis via DXP pathway; isopentenyl diphosphate from 1-deoxy-D-xylulose 5-phosphate: step 3/6.</text>
</comment>
<evidence type="ECO:0000256" key="8">
    <source>
        <dbReference type="ARBA" id="ARBA00032554"/>
    </source>
</evidence>
<evidence type="ECO:0000256" key="6">
    <source>
        <dbReference type="ARBA" id="ARBA00022777"/>
    </source>
</evidence>
<feature type="active site" evidence="9">
    <location>
        <position position="8"/>
    </location>
</feature>
<proteinExistence type="inferred from homology"/>
<dbReference type="EC" id="2.7.1.148" evidence="2 9"/>
<evidence type="ECO:0000256" key="7">
    <source>
        <dbReference type="ARBA" id="ARBA00022840"/>
    </source>
</evidence>
<dbReference type="Proteomes" id="UP000563094">
    <property type="component" value="Unassembled WGS sequence"/>
</dbReference>
<evidence type="ECO:0000256" key="3">
    <source>
        <dbReference type="ARBA" id="ARBA00017473"/>
    </source>
</evidence>
<keyword evidence="13" id="KW-1185">Reference proteome</keyword>
<dbReference type="SUPFAM" id="SSF55060">
    <property type="entry name" value="GHMP Kinase, C-terminal domain"/>
    <property type="match status" value="1"/>
</dbReference>
<evidence type="ECO:0000256" key="9">
    <source>
        <dbReference type="HAMAP-Rule" id="MF_00061"/>
    </source>
</evidence>
<comment type="function">
    <text evidence="9">Catalyzes the phosphorylation of the position 2 hydroxy group of 4-diphosphocytidyl-2C-methyl-D-erythritol.</text>
</comment>
<feature type="binding site" evidence="9">
    <location>
        <begin position="91"/>
        <end position="101"/>
    </location>
    <ligand>
        <name>ATP</name>
        <dbReference type="ChEBI" id="CHEBI:30616"/>
    </ligand>
</feature>
<dbReference type="RefSeq" id="WP_182513491.1">
    <property type="nucleotide sequence ID" value="NZ_JACJIQ010000011.1"/>
</dbReference>
<dbReference type="GO" id="GO:0016114">
    <property type="term" value="P:terpenoid biosynthetic process"/>
    <property type="evidence" value="ECO:0007669"/>
    <property type="project" value="UniProtKB-UniRule"/>
</dbReference>
<dbReference type="NCBIfam" id="TIGR00154">
    <property type="entry name" value="ispE"/>
    <property type="match status" value="1"/>
</dbReference>
<dbReference type="GO" id="GO:0005524">
    <property type="term" value="F:ATP binding"/>
    <property type="evidence" value="ECO:0007669"/>
    <property type="project" value="UniProtKB-UniRule"/>
</dbReference>
<evidence type="ECO:0000256" key="5">
    <source>
        <dbReference type="ARBA" id="ARBA00022741"/>
    </source>
</evidence>
<dbReference type="InterPro" id="IPR006204">
    <property type="entry name" value="GHMP_kinase_N_dom"/>
</dbReference>
<dbReference type="PANTHER" id="PTHR43527">
    <property type="entry name" value="4-DIPHOSPHOCYTIDYL-2-C-METHYL-D-ERYTHRITOL KINASE, CHLOROPLASTIC"/>
    <property type="match status" value="1"/>
</dbReference>
<evidence type="ECO:0000256" key="2">
    <source>
        <dbReference type="ARBA" id="ARBA00012052"/>
    </source>
</evidence>
<dbReference type="PIRSF" id="PIRSF010376">
    <property type="entry name" value="IspE"/>
    <property type="match status" value="1"/>
</dbReference>
<feature type="active site" evidence="9">
    <location>
        <position position="133"/>
    </location>
</feature>
<protein>
    <recommendedName>
        <fullName evidence="3 9">4-diphosphocytidyl-2-C-methyl-D-erythritol kinase</fullName>
        <shortName evidence="9">CMK</shortName>
        <ecNumber evidence="2 9">2.7.1.148</ecNumber>
    </recommendedName>
    <alternativeName>
        <fullName evidence="8 9">4-(cytidine-5'-diphospho)-2-C-methyl-D-erythritol kinase</fullName>
    </alternativeName>
</protein>
<evidence type="ECO:0000313" key="12">
    <source>
        <dbReference type="EMBL" id="MBA9078218.1"/>
    </source>
</evidence>
<dbReference type="EMBL" id="JACJIQ010000011">
    <property type="protein sequence ID" value="MBA9078218.1"/>
    <property type="molecule type" value="Genomic_DNA"/>
</dbReference>
<organism evidence="12 13">
    <name type="scientific">Rufibacter quisquiliarum</name>
    <dbReference type="NCBI Taxonomy" id="1549639"/>
    <lineage>
        <taxon>Bacteria</taxon>
        <taxon>Pseudomonadati</taxon>
        <taxon>Bacteroidota</taxon>
        <taxon>Cytophagia</taxon>
        <taxon>Cytophagales</taxon>
        <taxon>Hymenobacteraceae</taxon>
        <taxon>Rufibacter</taxon>
    </lineage>
</organism>
<sequence length="270" mass="29589">MIQFPNAKINLGLQLVEKRPDGFHNLVSCFYPVPWTDALEILPAQAESTFTLSGLPVPGAPTGNLCWKAYELLKKDFDLPNIQMHLHKVIPMGAGLGGGSADAAFTLKTLNQVFELSLTIEKLEDYARQLGSDCAFFVQNKPVLAVEKGDVFEPLELDLAGWHLLLVYPNLAISTAEAYAAVSPCFPKNSLKTLLTQDMAAWKETVVNDFEKSLFPQYPVLPQIKAQLYEMGAVYASMSGSGSTMYGLFQTPPAAPLPFPAEYSVWQGVL</sequence>
<dbReference type="GO" id="GO:0050515">
    <property type="term" value="F:4-(cytidine 5'-diphospho)-2-C-methyl-D-erythritol kinase activity"/>
    <property type="evidence" value="ECO:0007669"/>
    <property type="project" value="UniProtKB-UniRule"/>
</dbReference>
<dbReference type="GO" id="GO:0019288">
    <property type="term" value="P:isopentenyl diphosphate biosynthetic process, methylerythritol 4-phosphate pathway"/>
    <property type="evidence" value="ECO:0007669"/>
    <property type="project" value="UniProtKB-UniRule"/>
</dbReference>
<dbReference type="AlphaFoldDB" id="A0A839GUW8"/>
<keyword evidence="7 9" id="KW-0067">ATP-binding</keyword>
<dbReference type="InterPro" id="IPR036554">
    <property type="entry name" value="GHMP_kinase_C_sf"/>
</dbReference>